<evidence type="ECO:0000256" key="1">
    <source>
        <dbReference type="ARBA" id="ARBA00004613"/>
    </source>
</evidence>
<dbReference type="SUPFAM" id="SSF88713">
    <property type="entry name" value="Glycoside hydrolase/deacetylase"/>
    <property type="match status" value="1"/>
</dbReference>
<reference evidence="4 5" key="1">
    <citation type="journal article" date="2019" name="Int. J. Syst. Evol. Microbiol.">
        <title>Streptomyces cyaneochromogenes sp. nov., a blue pigment-producing actinomycete from manganese-contaminated soil.</title>
        <authorList>
            <person name="Tang X."/>
            <person name="Zhao J."/>
            <person name="Li K."/>
            <person name="Chen Z."/>
            <person name="Sun Y."/>
            <person name="Gao J."/>
        </authorList>
    </citation>
    <scope>NUCLEOTIDE SEQUENCE [LARGE SCALE GENOMIC DNA]</scope>
    <source>
        <strain evidence="4 5">MK-45</strain>
    </source>
</reference>
<feature type="domain" description="NodB homology" evidence="3">
    <location>
        <begin position="17"/>
        <end position="135"/>
    </location>
</feature>
<dbReference type="EMBL" id="CP034539">
    <property type="protein sequence ID" value="AZQ39042.1"/>
    <property type="molecule type" value="Genomic_DNA"/>
</dbReference>
<dbReference type="InterPro" id="IPR051398">
    <property type="entry name" value="Polysacch_Deacetylase"/>
</dbReference>
<evidence type="ECO:0000259" key="3">
    <source>
        <dbReference type="Pfam" id="PF01522"/>
    </source>
</evidence>
<dbReference type="GO" id="GO:0005576">
    <property type="term" value="C:extracellular region"/>
    <property type="evidence" value="ECO:0007669"/>
    <property type="project" value="UniProtKB-SubCell"/>
</dbReference>
<dbReference type="Gene3D" id="3.20.20.370">
    <property type="entry name" value="Glycoside hydrolase/deacetylase"/>
    <property type="match status" value="1"/>
</dbReference>
<name>A0A3Q9EUD9_9ACTN</name>
<dbReference type="PANTHER" id="PTHR34216:SF3">
    <property type="entry name" value="POLY-BETA-1,6-N-ACETYL-D-GLUCOSAMINE N-DEACETYLASE"/>
    <property type="match status" value="1"/>
</dbReference>
<evidence type="ECO:0000313" key="4">
    <source>
        <dbReference type="EMBL" id="AZQ39042.1"/>
    </source>
</evidence>
<keyword evidence="5" id="KW-1185">Reference proteome</keyword>
<dbReference type="GO" id="GO:0016810">
    <property type="term" value="F:hydrolase activity, acting on carbon-nitrogen (but not peptide) bonds"/>
    <property type="evidence" value="ECO:0007669"/>
    <property type="project" value="InterPro"/>
</dbReference>
<sequence>MADTRRTAPPSRHARVVVTTSWDDGHRLDSRLAGLLAKHGVAGTFYIAPRNVELAPADRLSPAAIRELGERFEIGGHTLTHQRLPRLSDRAAGAEMRAGKEELEAIVGVQVTSFCYPRGEYAAAHIEFARKIGFTRARTVRRNSLFPGAPLEMGTTVHTYAHRVDGPIALRLARLRPRRALKLALQWDELALRWFELCLEQGGVFHIWGHSWEIDARHDWHRLERVLDHVAHRPDVEYLPNRALLGLTEP</sequence>
<comment type="subcellular location">
    <subcellularLocation>
        <location evidence="1">Secreted</location>
    </subcellularLocation>
</comment>
<dbReference type="Pfam" id="PF01522">
    <property type="entry name" value="Polysacc_deac_1"/>
    <property type="match status" value="1"/>
</dbReference>
<dbReference type="KEGG" id="scya:EJ357_41065"/>
<gene>
    <name evidence="4" type="ORF">EJ357_41065</name>
</gene>
<organism evidence="4 5">
    <name type="scientific">Streptomyces cyaneochromogenes</name>
    <dbReference type="NCBI Taxonomy" id="2496836"/>
    <lineage>
        <taxon>Bacteria</taxon>
        <taxon>Bacillati</taxon>
        <taxon>Actinomycetota</taxon>
        <taxon>Actinomycetes</taxon>
        <taxon>Kitasatosporales</taxon>
        <taxon>Streptomycetaceae</taxon>
        <taxon>Streptomyces</taxon>
    </lineage>
</organism>
<dbReference type="CDD" id="cd10967">
    <property type="entry name" value="CE4_GLA_like_6s"/>
    <property type="match status" value="1"/>
</dbReference>
<dbReference type="GO" id="GO:0005975">
    <property type="term" value="P:carbohydrate metabolic process"/>
    <property type="evidence" value="ECO:0007669"/>
    <property type="project" value="InterPro"/>
</dbReference>
<evidence type="ECO:0000313" key="5">
    <source>
        <dbReference type="Proteomes" id="UP000280298"/>
    </source>
</evidence>
<accession>A0A3Q9EUD9</accession>
<dbReference type="InterPro" id="IPR002509">
    <property type="entry name" value="NODB_dom"/>
</dbReference>
<dbReference type="Proteomes" id="UP000280298">
    <property type="component" value="Chromosome"/>
</dbReference>
<dbReference type="OrthoDB" id="9782872at2"/>
<protein>
    <recommendedName>
        <fullName evidence="3">NodB homology domain-containing protein</fullName>
    </recommendedName>
</protein>
<dbReference type="AlphaFoldDB" id="A0A3Q9EUD9"/>
<dbReference type="InterPro" id="IPR011330">
    <property type="entry name" value="Glyco_hydro/deAcase_b/a-brl"/>
</dbReference>
<keyword evidence="2" id="KW-0732">Signal</keyword>
<evidence type="ECO:0000256" key="2">
    <source>
        <dbReference type="ARBA" id="ARBA00022729"/>
    </source>
</evidence>
<dbReference type="PANTHER" id="PTHR34216">
    <property type="match status" value="1"/>
</dbReference>
<proteinExistence type="predicted"/>